<evidence type="ECO:0000256" key="5">
    <source>
        <dbReference type="SAM" id="MobiDB-lite"/>
    </source>
</evidence>
<keyword evidence="10" id="KW-1185">Reference proteome</keyword>
<dbReference type="Proteomes" id="UP001196980">
    <property type="component" value="Unassembled WGS sequence"/>
</dbReference>
<evidence type="ECO:0000256" key="3">
    <source>
        <dbReference type="ARBA" id="ARBA00023054"/>
    </source>
</evidence>
<organism evidence="9 10">
    <name type="scientific">Candidatus Magnetobacterium casense</name>
    <dbReference type="NCBI Taxonomy" id="1455061"/>
    <lineage>
        <taxon>Bacteria</taxon>
        <taxon>Pseudomonadati</taxon>
        <taxon>Nitrospirota</taxon>
        <taxon>Thermodesulfovibrionia</taxon>
        <taxon>Thermodesulfovibrionales</taxon>
        <taxon>Candidatus Magnetobacteriaceae</taxon>
        <taxon>Candidatus Magnetobacterium</taxon>
    </lineage>
</organism>
<feature type="domain" description="YknX-like beta-barrel" evidence="8">
    <location>
        <begin position="220"/>
        <end position="295"/>
    </location>
</feature>
<feature type="region of interest" description="Disordered" evidence="5">
    <location>
        <begin position="312"/>
        <end position="345"/>
    </location>
</feature>
<dbReference type="RefSeq" id="WP_218253358.1">
    <property type="nucleotide sequence ID" value="NZ_JABXWD010000331.1"/>
</dbReference>
<comment type="subcellular location">
    <subcellularLocation>
        <location evidence="1">Cell envelope</location>
    </subcellularLocation>
</comment>
<accession>A0ABS6S2Y4</accession>
<dbReference type="NCBIfam" id="TIGR01730">
    <property type="entry name" value="RND_mfp"/>
    <property type="match status" value="1"/>
</dbReference>
<dbReference type="PANTHER" id="PTHR32347">
    <property type="entry name" value="EFFLUX SYSTEM COMPONENT YKNX-RELATED"/>
    <property type="match status" value="1"/>
</dbReference>
<evidence type="ECO:0000313" key="9">
    <source>
        <dbReference type="EMBL" id="MBV6342743.1"/>
    </source>
</evidence>
<gene>
    <name evidence="9" type="ORF">HWQ67_14245</name>
</gene>
<evidence type="ECO:0000313" key="10">
    <source>
        <dbReference type="Proteomes" id="UP001196980"/>
    </source>
</evidence>
<protein>
    <submittedName>
        <fullName evidence="9">Efflux RND transporter periplasmic adaptor subunit</fullName>
    </submittedName>
</protein>
<dbReference type="InterPro" id="IPR058625">
    <property type="entry name" value="MdtA-like_BSH"/>
</dbReference>
<dbReference type="InterPro" id="IPR006143">
    <property type="entry name" value="RND_pump_MFP"/>
</dbReference>
<comment type="similarity">
    <text evidence="2">Belongs to the membrane fusion protein (MFP) (TC 8.A.1) family.</text>
</comment>
<dbReference type="PANTHER" id="PTHR32347:SF14">
    <property type="entry name" value="EFFLUX SYSTEM COMPONENT YKNX-RELATED"/>
    <property type="match status" value="1"/>
</dbReference>
<feature type="compositionally biased region" description="Basic and acidic residues" evidence="5">
    <location>
        <begin position="314"/>
        <end position="327"/>
    </location>
</feature>
<dbReference type="InterPro" id="IPR058624">
    <property type="entry name" value="MdtA-like_HH"/>
</dbReference>
<feature type="domain" description="Multidrug resistance protein MdtA-like alpha-helical hairpin" evidence="6">
    <location>
        <begin position="104"/>
        <end position="180"/>
    </location>
</feature>
<dbReference type="EMBL" id="JABXWD010000331">
    <property type="protein sequence ID" value="MBV6342743.1"/>
    <property type="molecule type" value="Genomic_DNA"/>
</dbReference>
<dbReference type="Pfam" id="PF25990">
    <property type="entry name" value="Beta-barrel_YknX"/>
    <property type="match status" value="1"/>
</dbReference>
<dbReference type="InterPro" id="IPR058636">
    <property type="entry name" value="Beta-barrel_YknX"/>
</dbReference>
<keyword evidence="3 4" id="KW-0175">Coiled coil</keyword>
<name>A0ABS6S2Y4_9BACT</name>
<comment type="caution">
    <text evidence="9">The sequence shown here is derived from an EMBL/GenBank/DDBJ whole genome shotgun (WGS) entry which is preliminary data.</text>
</comment>
<reference evidence="9 10" key="1">
    <citation type="journal article" date="2020" name="J Geophys Res Biogeosci">
        <title>Magnetotaxis as an Adaptation to Enable Bacterial Shuttling of Microbial Sulfur and Sulfur Cycling Across Aquatic Oxic#Anoxic Interfaces.</title>
        <authorList>
            <person name="Li J."/>
            <person name="Liu P."/>
            <person name="Wang J."/>
            <person name="Roberts A.P."/>
            <person name="Pan Y."/>
        </authorList>
    </citation>
    <scope>NUCLEOTIDE SEQUENCE [LARGE SCALE GENOMIC DNA]</scope>
    <source>
        <strain evidence="9 10">MYR-1_YQ</strain>
    </source>
</reference>
<dbReference type="Pfam" id="PF25876">
    <property type="entry name" value="HH_MFP_RND"/>
    <property type="match status" value="1"/>
</dbReference>
<evidence type="ECO:0000256" key="2">
    <source>
        <dbReference type="ARBA" id="ARBA00009477"/>
    </source>
</evidence>
<evidence type="ECO:0000256" key="4">
    <source>
        <dbReference type="SAM" id="Coils"/>
    </source>
</evidence>
<evidence type="ECO:0000259" key="8">
    <source>
        <dbReference type="Pfam" id="PF25990"/>
    </source>
</evidence>
<dbReference type="Pfam" id="PF25917">
    <property type="entry name" value="BSH_RND"/>
    <property type="match status" value="1"/>
</dbReference>
<proteinExistence type="inferred from homology"/>
<evidence type="ECO:0000259" key="6">
    <source>
        <dbReference type="Pfam" id="PF25876"/>
    </source>
</evidence>
<evidence type="ECO:0000259" key="7">
    <source>
        <dbReference type="Pfam" id="PF25917"/>
    </source>
</evidence>
<evidence type="ECO:0000256" key="1">
    <source>
        <dbReference type="ARBA" id="ARBA00004196"/>
    </source>
</evidence>
<feature type="coiled-coil region" evidence="4">
    <location>
        <begin position="97"/>
        <end position="176"/>
    </location>
</feature>
<sequence>MRRKIVAFVLILLCAGGGYFVFTRSKENGPRFRTEKVTKGDIISTVTSSGTLNAVTMVNVGTQVSGIIQELYVDFNSPVKKGQLIARIDPALFASQVDQARANLYVAQANLKKAEATLADAKRTLGRNEELLKRDFIAQADRDTAATNYDTAVAQVDAAKAQISQAQAALAVSETNLRYTRIVSPVDGIVVSRTVDVGQTVAASFQTPTLFGIARDLTKMQIDTNVAEADIGRVEVGQSVEFTVDAYPDVTFNGGVVQVRNAPIVVQNVVTYDVVVGVANSDFKLKPGMTANVSIIVSRKQDVLRFPNAALRFKPPDRDTSKGEKRPQGQKPGQNKDRGVWINEGNKPKRIAISTGISDGTYTELLSGNLVEGQELIVEVESLDKPKTKPVSGGPRMF</sequence>
<feature type="domain" description="Multidrug resistance protein MdtA-like barrel-sandwich hybrid" evidence="7">
    <location>
        <begin position="57"/>
        <end position="208"/>
    </location>
</feature>
<dbReference type="InterPro" id="IPR050465">
    <property type="entry name" value="UPF0194_transport"/>
</dbReference>